<dbReference type="Proteomes" id="UP001153636">
    <property type="component" value="Chromosome 17"/>
</dbReference>
<evidence type="ECO:0000313" key="2">
    <source>
        <dbReference type="EMBL" id="CAH1104565.1"/>
    </source>
</evidence>
<sequence>MNSNSDSELSEPFQSSGSDFQPSEENESSSFEDSQQEQRPQNNGERNEDNSVEKRGRKTTRNVEKWARNVQKVKRAKCECYKSVSTGKLVEARKQGNDCKYNIENTPENVKYKPKAKFAKKLLVWIALSENGLSRPYVGHVRGPAVDQNTYIQNCLPKLVNFIKEHHANDNIMFCPDLASAHYARATCEWLEAQNVPFVPKQDNPPNVPQARPIGKIIKQSL</sequence>
<dbReference type="InterPro" id="IPR036397">
    <property type="entry name" value="RNaseH_sf"/>
</dbReference>
<evidence type="ECO:0000256" key="1">
    <source>
        <dbReference type="SAM" id="MobiDB-lite"/>
    </source>
</evidence>
<dbReference type="OrthoDB" id="10025891at2759"/>
<dbReference type="AlphaFoldDB" id="A0A9P0CRD8"/>
<accession>A0A9P0CRD8</accession>
<evidence type="ECO:0000313" key="3">
    <source>
        <dbReference type="Proteomes" id="UP001153636"/>
    </source>
</evidence>
<feature type="compositionally biased region" description="Basic and acidic residues" evidence="1">
    <location>
        <begin position="45"/>
        <end position="54"/>
    </location>
</feature>
<dbReference type="EMBL" id="OV651829">
    <property type="protein sequence ID" value="CAH1104565.1"/>
    <property type="molecule type" value="Genomic_DNA"/>
</dbReference>
<feature type="compositionally biased region" description="Polar residues" evidence="1">
    <location>
        <begin position="1"/>
        <end position="20"/>
    </location>
</feature>
<protein>
    <recommendedName>
        <fullName evidence="4">Transposase</fullName>
    </recommendedName>
</protein>
<evidence type="ECO:0008006" key="4">
    <source>
        <dbReference type="Google" id="ProtNLM"/>
    </source>
</evidence>
<organism evidence="2 3">
    <name type="scientific">Psylliodes chrysocephalus</name>
    <dbReference type="NCBI Taxonomy" id="3402493"/>
    <lineage>
        <taxon>Eukaryota</taxon>
        <taxon>Metazoa</taxon>
        <taxon>Ecdysozoa</taxon>
        <taxon>Arthropoda</taxon>
        <taxon>Hexapoda</taxon>
        <taxon>Insecta</taxon>
        <taxon>Pterygota</taxon>
        <taxon>Neoptera</taxon>
        <taxon>Endopterygota</taxon>
        <taxon>Coleoptera</taxon>
        <taxon>Polyphaga</taxon>
        <taxon>Cucujiformia</taxon>
        <taxon>Chrysomeloidea</taxon>
        <taxon>Chrysomelidae</taxon>
        <taxon>Galerucinae</taxon>
        <taxon>Alticini</taxon>
        <taxon>Psylliodes</taxon>
    </lineage>
</organism>
<proteinExistence type="predicted"/>
<dbReference type="Gene3D" id="3.30.420.10">
    <property type="entry name" value="Ribonuclease H-like superfamily/Ribonuclease H"/>
    <property type="match status" value="1"/>
</dbReference>
<gene>
    <name evidence="2" type="ORF">PSYICH_LOCUS5382</name>
</gene>
<name>A0A9P0CRD8_9CUCU</name>
<feature type="region of interest" description="Disordered" evidence="1">
    <location>
        <begin position="1"/>
        <end position="66"/>
    </location>
</feature>
<dbReference type="GO" id="GO:0003676">
    <property type="term" value="F:nucleic acid binding"/>
    <property type="evidence" value="ECO:0007669"/>
    <property type="project" value="InterPro"/>
</dbReference>
<keyword evidence="3" id="KW-1185">Reference proteome</keyword>
<reference evidence="2" key="1">
    <citation type="submission" date="2022-01" db="EMBL/GenBank/DDBJ databases">
        <authorList>
            <person name="King R."/>
        </authorList>
    </citation>
    <scope>NUCLEOTIDE SEQUENCE</scope>
</reference>